<evidence type="ECO:0000313" key="2">
    <source>
        <dbReference type="EMBL" id="AIO30485.1"/>
    </source>
</evidence>
<name>A0AAN0VKD2_9BURK</name>
<evidence type="ECO:0000256" key="1">
    <source>
        <dbReference type="SAM" id="MobiDB-lite"/>
    </source>
</evidence>
<gene>
    <name evidence="2" type="ORF">DM39_7036</name>
</gene>
<proteinExistence type="predicted"/>
<organism evidence="2 3">
    <name type="scientific">Burkholderia cenocepacia</name>
    <dbReference type="NCBI Taxonomy" id="95486"/>
    <lineage>
        <taxon>Bacteria</taxon>
        <taxon>Pseudomonadati</taxon>
        <taxon>Pseudomonadota</taxon>
        <taxon>Betaproteobacteria</taxon>
        <taxon>Burkholderiales</taxon>
        <taxon>Burkholderiaceae</taxon>
        <taxon>Burkholderia</taxon>
        <taxon>Burkholderia cepacia complex</taxon>
    </lineage>
</organism>
<dbReference type="AlphaFoldDB" id="A0AAN0VKD2"/>
<evidence type="ECO:0000313" key="3">
    <source>
        <dbReference type="Proteomes" id="UP000029413"/>
    </source>
</evidence>
<reference evidence="2 3" key="1">
    <citation type="submission" date="2014-05" db="EMBL/GenBank/DDBJ databases">
        <authorList>
            <person name="Bishop-Lilly K.A."/>
            <person name="Broomall S.M."/>
            <person name="Chain P.S."/>
            <person name="Chertkov O."/>
            <person name="Coyne S.R."/>
            <person name="Daligault H.E."/>
            <person name="Davenport K.W."/>
            <person name="Erkkila T."/>
            <person name="Frey K.G."/>
            <person name="Gibbons H.S."/>
            <person name="Gu W."/>
            <person name="Jaissle J."/>
            <person name="Johnson S.L."/>
            <person name="Koroleva G.I."/>
            <person name="Ladner J.T."/>
            <person name="Lo C.-C."/>
            <person name="Minogue T.D."/>
            <person name="Munk C."/>
            <person name="Palacios G.F."/>
            <person name="Redden C.L."/>
            <person name="Rosenzweig C.N."/>
            <person name="Scholz M.B."/>
            <person name="Teshima H."/>
            <person name="Xu Y."/>
        </authorList>
    </citation>
    <scope>NUCLEOTIDE SEQUENCE [LARGE SCALE GENOMIC DNA]</scope>
    <source>
        <strain evidence="2 3">DDS 22E-1</strain>
    </source>
</reference>
<protein>
    <submittedName>
        <fullName evidence="2">Uncharacterized protein</fullName>
    </submittedName>
</protein>
<keyword evidence="3" id="KW-1185">Reference proteome</keyword>
<feature type="compositionally biased region" description="Basic and acidic residues" evidence="1">
    <location>
        <begin position="69"/>
        <end position="84"/>
    </location>
</feature>
<feature type="compositionally biased region" description="Basic and acidic residues" evidence="1">
    <location>
        <begin position="24"/>
        <end position="44"/>
    </location>
</feature>
<accession>A0AAN0VKD2</accession>
<dbReference type="Proteomes" id="UP000029413">
    <property type="component" value="Chromosome 3"/>
</dbReference>
<dbReference type="EMBL" id="CP007782">
    <property type="protein sequence ID" value="AIO30485.1"/>
    <property type="molecule type" value="Genomic_DNA"/>
</dbReference>
<sequence length="84" mass="9365">MNDTTRSGPSTPARKPAQDPSPPLKEHDQTRTRHSERHIDKSLEDTFPASDAPSTGGITRIEPDTPPGTHDEGPWQDQRERRGQ</sequence>
<feature type="compositionally biased region" description="Polar residues" evidence="1">
    <location>
        <begin position="1"/>
        <end position="10"/>
    </location>
</feature>
<feature type="region of interest" description="Disordered" evidence="1">
    <location>
        <begin position="1"/>
        <end position="84"/>
    </location>
</feature>
<dbReference type="KEGG" id="bcen:DM39_7036"/>